<dbReference type="PANTHER" id="PTHR45527">
    <property type="entry name" value="NONRIBOSOMAL PEPTIDE SYNTHETASE"/>
    <property type="match status" value="1"/>
</dbReference>
<sequence>MNIVQQTSPALARQPMLELPLVGPQLGIWLAEQISPVQNLFSVAQYVVIEGSIDIDLLQRAIQIGLSEADTVHSQYRLGSERPLQLIPPLPAAGDIGLPSLIDLSNEAEAEAQAHGLMAQDLAEAGNAADSRQLYRHLLIKLPSAHGGPRWFWYQRYHHLMVDGFSFSALTQRIAQHYTALKQGRALAAAALTPYAAVVEEYQAYAGSDKYQSDKQFWLNYAANLVQPISLSRMSGPAKLQSGRVLRQEALIPSLGALVAGLEDPRVSKADTAIAIVLLYLGKMTGQTQISCGFPFMRRMGSVALSSSGCVVNVLPLQITLESGMRLADVVRALTWEIRKLRKHQGYEAEQIKRDLGIVGSQRALYGPSINCKLFDYRLNFDTHTGTSHQLATGPIEDMEFGLYLNADELRLELAANADRYQQAELALHCARLQHICAQLQQDPQLTLARLSVLSPDELAQLQAWQQGPRRDSSGDPASVLTLLSRQVAARAQCPALVFQEQRFSFQALSERINRLSRFLLALGVTDGKLVATALPRSAESVIAIFAILQTGAAYLPLDLSHPDERLKMICDDAMPALVLTHSQVIARLPGDLRRVSLDEQHLIRACAGLSAAPIAPEEFGSAIEKHQLAYVFYTSGSTGKPKGVKVPHGALVNLMMALQQEHYTAALAAHEARSMAQGLAAGAAPAQLRVALTGSFSFDTSWDPLLQMLLGNTLYLFDEDIKRDVYALLEAIDRHRIDTLAVAPSLATQLMAAGMMERAWQPLLLNICGEAVSPALWHSLQQYPQLHAYNIYGPTEFTVYATSARVSPGNAMPTIGRPLANTCAYVLDHELQTVPIGVTGELYLAGDNMSLGYLNRPAGSASRFVANPFVSGQRMYLSGDLVRWDPQGHLEFIGRSDNQVKIRGFRIELGEVEAALSALAAVKEVAVIVQPHAQGQRLLGYCTLKPPFNDQDPTLVQQSLMAQLSERLPDYMLPSRLTLLADLPLTVSGKIDKQALPTPMPEPMPASRAAAAVPTTAEEWLICRQMAETLGLERVGLDDDFFNLGGDSIGAMQLSIRLNRQGVELKPRDIFAKRTPRGMLAVLRPLAPTEVKGNSLPPAALPGDAPRAGTQMNISAADRQALRARHGQIQAILPLLPLQQGLLFHAQLESQTSYSFTTKLDLSGRLDIARLRLALEALLDAYPQLSVIFDTQTSDSQLQLIPSSTATVAGQSYRWPWQASDLRALDAAAKAEALYRLEMSESRRSFDDVIRGKRASILAHAHLVRLGDAHYSLLLTAHHLIIDGWSTPILLQDLLKAYASGRAALMPPEVSYARVVSRLAARDLQPARDAWQEALRGVAPTLVFDQAGAVVPAGQPEVRELKLRLEASLSEGLGRLCRRQGLTLNTLMQGVWALLLGSMTGRDDVVFGSPVSGRFSDIDGLEQHIGLFSNTLPVRIGLRPDISLLEQLSQIQQQQIALLEHDALGLGEIQRLAGTETLFDTLLVVENYPATQALLGADYAGLRLNDVQNRGFTHYPLTILVLPGDRIRILFEYRAEVPEPERLARRFVGLLEQLVRAPATPLCRLQLQTLDERDLLSRVNHTFSALPSHKGQTPTLRDLLQLQARKTPGQIALRDTDKALSYSEMRRQVRLLAEVLRANAVNAGDIIAIALPRSISLSLALQATIEAGAAYLPLDIGNPDSRLDFMLQDARPKLILTCQSQAARFSRIAAESAPIQVQILPIDSLLADIQGATPGRGAAAPLEAEPIGTLKASDPAYLIYTSGSTGRPKGVLVSHGAIVNRLAWMQHAYPLAHDDVILQKTPASFDVSVWEFFWPLLQGACLVMAPPEAHKDPALLLQLMEEYRVTTLHFVPSMLAAFLLHTETLAKEQAPRTGLGTGLRRVFCSGEALSAELAADYRRYYPAPLHNLYGPTEAAVDVTYFPATALPASAAPDIVRQGAGVPIGKPVWNTQVRVLDHQLREVGIGVSGELYLCGAQLAIGYLHRPALTAERFVASPFSAGERMYRTGDMVRWLPCGNLEYLGRSDDQLKIRGQRIEIGEIEQALLQLPSVQQAAVHARVLGGADVKAGAKTGDQRQLVGYVIADESGTDGQAATELELASLLTQVSRLLPAHMVPTVLMQVAAFPLSANGKLDRKALPDPRNHSNRMGRAPKPGMETRIAAAFAKLLGVNTVNAEDSFFNLGGHSLLAMQLATELRRSLQLQVSVGQIMVSPTVAELAAILGDEGLRADPDKAGFGQILPVRRGRGLPLVCINPGSGFSWQYTGLPKYLEGRWPIIGLQSPRPDGAVAVSADMTQAVQHYLELLKRVQPQGPYHFLGYSFGGTIAMALAATLTARGETVAFVGLLDTYPPEGQEWKRPTKEEAMAEVERERHQFLNAAEGDFADASSREEQTKMFNDILGNYDDTVRLLSQASTTAYSGRVELFVAEKSLPPGWDVAQSWAPYVGKLVQHGLPFAHDDILSAGSLTRLGPLLNAILAEVDTLGMEAQQERPDQD</sequence>
<dbReference type="Gene3D" id="3.40.50.1820">
    <property type="entry name" value="alpha/beta hydrolase"/>
    <property type="match status" value="1"/>
</dbReference>
<dbReference type="SMART" id="SM00824">
    <property type="entry name" value="PKS_TE"/>
    <property type="match status" value="1"/>
</dbReference>
<dbReference type="SMART" id="SM00823">
    <property type="entry name" value="PKS_PP"/>
    <property type="match status" value="2"/>
</dbReference>
<gene>
    <name evidence="6" type="ORF">HC757_02270</name>
</gene>
<evidence type="ECO:0000313" key="7">
    <source>
        <dbReference type="Proteomes" id="UP000737113"/>
    </source>
</evidence>
<dbReference type="FunFam" id="2.30.38.10:FF:000001">
    <property type="entry name" value="Non-ribosomal peptide synthetase PvdI"/>
    <property type="match status" value="1"/>
</dbReference>
<organism evidence="6 7">
    <name type="scientific">Shewanella salipaludis</name>
    <dbReference type="NCBI Taxonomy" id="2723052"/>
    <lineage>
        <taxon>Bacteria</taxon>
        <taxon>Pseudomonadati</taxon>
        <taxon>Pseudomonadota</taxon>
        <taxon>Gammaproteobacteria</taxon>
        <taxon>Alteromonadales</taxon>
        <taxon>Shewanellaceae</taxon>
        <taxon>Shewanella</taxon>
    </lineage>
</organism>
<dbReference type="GO" id="GO:0047527">
    <property type="term" value="F:2,3-dihydroxybenzoate-serine ligase activity"/>
    <property type="evidence" value="ECO:0007669"/>
    <property type="project" value="TreeGrafter"/>
</dbReference>
<dbReference type="PROSITE" id="PS00455">
    <property type="entry name" value="AMP_BINDING"/>
    <property type="match status" value="2"/>
</dbReference>
<reference evidence="6" key="1">
    <citation type="submission" date="2020-04" db="EMBL/GenBank/DDBJ databases">
        <title>Description of Shewanella salipaludis sp. nov., isolated from a salt marsh.</title>
        <authorList>
            <person name="Park S."/>
            <person name="Yoon J.-H."/>
        </authorList>
    </citation>
    <scope>NUCLEOTIDE SEQUENCE</scope>
    <source>
        <strain evidence="6">SHSM-M6</strain>
    </source>
</reference>
<feature type="compositionally biased region" description="Basic and acidic residues" evidence="4">
    <location>
        <begin position="2134"/>
        <end position="2143"/>
    </location>
</feature>
<dbReference type="FunFam" id="3.40.50.980:FF:000002">
    <property type="entry name" value="Enterobactin synthetase component F"/>
    <property type="match status" value="1"/>
</dbReference>
<dbReference type="InterPro" id="IPR001242">
    <property type="entry name" value="Condensation_dom"/>
</dbReference>
<dbReference type="InterPro" id="IPR000873">
    <property type="entry name" value="AMP-dep_synth/lig_dom"/>
</dbReference>
<keyword evidence="7" id="KW-1185">Reference proteome</keyword>
<dbReference type="CDD" id="cd05930">
    <property type="entry name" value="A_NRPS"/>
    <property type="match status" value="1"/>
</dbReference>
<dbReference type="FunFam" id="1.10.1200.10:FF:000005">
    <property type="entry name" value="Nonribosomal peptide synthetase 1"/>
    <property type="match status" value="1"/>
</dbReference>
<dbReference type="SUPFAM" id="SSF56801">
    <property type="entry name" value="Acetyl-CoA synthetase-like"/>
    <property type="match status" value="2"/>
</dbReference>
<dbReference type="InterPro" id="IPR009081">
    <property type="entry name" value="PP-bd_ACP"/>
</dbReference>
<dbReference type="SUPFAM" id="SSF47336">
    <property type="entry name" value="ACP-like"/>
    <property type="match status" value="2"/>
</dbReference>
<keyword evidence="2" id="KW-0596">Phosphopantetheine</keyword>
<keyword evidence="3" id="KW-0597">Phosphoprotein</keyword>
<dbReference type="InterPro" id="IPR010071">
    <property type="entry name" value="AA_adenyl_dom"/>
</dbReference>
<comment type="caution">
    <text evidence="6">The sequence shown here is derived from an EMBL/GenBank/DDBJ whole genome shotgun (WGS) entry which is preliminary data.</text>
</comment>
<dbReference type="Pfam" id="PF00501">
    <property type="entry name" value="AMP-binding"/>
    <property type="match status" value="2"/>
</dbReference>
<dbReference type="GO" id="GO:0009366">
    <property type="term" value="C:enterobactin synthetase complex"/>
    <property type="evidence" value="ECO:0007669"/>
    <property type="project" value="TreeGrafter"/>
</dbReference>
<dbReference type="InterPro" id="IPR045851">
    <property type="entry name" value="AMP-bd_C_sf"/>
</dbReference>
<proteinExistence type="predicted"/>
<dbReference type="InterPro" id="IPR020845">
    <property type="entry name" value="AMP-binding_CS"/>
</dbReference>
<dbReference type="Gene3D" id="3.40.50.980">
    <property type="match status" value="4"/>
</dbReference>
<dbReference type="Proteomes" id="UP000737113">
    <property type="component" value="Unassembled WGS sequence"/>
</dbReference>
<dbReference type="GO" id="GO:0031177">
    <property type="term" value="F:phosphopantetheine binding"/>
    <property type="evidence" value="ECO:0007669"/>
    <property type="project" value="InterPro"/>
</dbReference>
<dbReference type="InterPro" id="IPR020802">
    <property type="entry name" value="TesA-like"/>
</dbReference>
<dbReference type="NCBIfam" id="TIGR01733">
    <property type="entry name" value="AA-adenyl-dom"/>
    <property type="match status" value="2"/>
</dbReference>
<dbReference type="InterPro" id="IPR029058">
    <property type="entry name" value="AB_hydrolase_fold"/>
</dbReference>
<dbReference type="InterPro" id="IPR025110">
    <property type="entry name" value="AMP-bd_C"/>
</dbReference>
<dbReference type="Pfam" id="PF00550">
    <property type="entry name" value="PP-binding"/>
    <property type="match status" value="2"/>
</dbReference>
<evidence type="ECO:0000313" key="6">
    <source>
        <dbReference type="EMBL" id="NMH64001.1"/>
    </source>
</evidence>
<dbReference type="GO" id="GO:0043041">
    <property type="term" value="P:amino acid activation for nonribosomal peptide biosynthetic process"/>
    <property type="evidence" value="ECO:0007669"/>
    <property type="project" value="TreeGrafter"/>
</dbReference>
<dbReference type="InterPro" id="IPR036736">
    <property type="entry name" value="ACP-like_sf"/>
</dbReference>
<dbReference type="Gene3D" id="1.10.1200.10">
    <property type="entry name" value="ACP-like"/>
    <property type="match status" value="1"/>
</dbReference>
<feature type="domain" description="Carrier" evidence="5">
    <location>
        <begin position="2151"/>
        <end position="2226"/>
    </location>
</feature>
<dbReference type="FunFam" id="3.30.300.30:FF:000015">
    <property type="entry name" value="Nonribosomal peptide synthase SidD"/>
    <property type="match status" value="1"/>
</dbReference>
<dbReference type="SUPFAM" id="SSF53474">
    <property type="entry name" value="alpha/beta-Hydrolases"/>
    <property type="match status" value="1"/>
</dbReference>
<evidence type="ECO:0000256" key="3">
    <source>
        <dbReference type="ARBA" id="ARBA00022553"/>
    </source>
</evidence>
<accession>A0A972FQP5</accession>
<evidence type="ECO:0000259" key="5">
    <source>
        <dbReference type="PROSITE" id="PS50075"/>
    </source>
</evidence>
<dbReference type="PANTHER" id="PTHR45527:SF1">
    <property type="entry name" value="FATTY ACID SYNTHASE"/>
    <property type="match status" value="1"/>
</dbReference>
<dbReference type="GO" id="GO:0005829">
    <property type="term" value="C:cytosol"/>
    <property type="evidence" value="ECO:0007669"/>
    <property type="project" value="TreeGrafter"/>
</dbReference>
<comment type="cofactor">
    <cofactor evidence="1">
        <name>pantetheine 4'-phosphate</name>
        <dbReference type="ChEBI" id="CHEBI:47942"/>
    </cofactor>
</comment>
<dbReference type="InterPro" id="IPR001031">
    <property type="entry name" value="Thioesterase"/>
</dbReference>
<dbReference type="Gene3D" id="3.30.559.10">
    <property type="entry name" value="Chloramphenicol acetyltransferase-like domain"/>
    <property type="match status" value="2"/>
</dbReference>
<dbReference type="FunFam" id="3.40.50.12780:FF:000012">
    <property type="entry name" value="Non-ribosomal peptide synthetase"/>
    <property type="match status" value="1"/>
</dbReference>
<dbReference type="CDD" id="cd17646">
    <property type="entry name" value="A_NRPS_AB3403-like"/>
    <property type="match status" value="1"/>
</dbReference>
<dbReference type="SUPFAM" id="SSF52777">
    <property type="entry name" value="CoA-dependent acyltransferases"/>
    <property type="match status" value="4"/>
</dbReference>
<dbReference type="PROSITE" id="PS50075">
    <property type="entry name" value="CARRIER"/>
    <property type="match status" value="2"/>
</dbReference>
<dbReference type="EMBL" id="JAAXYH010000001">
    <property type="protein sequence ID" value="NMH64001.1"/>
    <property type="molecule type" value="Genomic_DNA"/>
</dbReference>
<name>A0A972FQP5_9GAMM</name>
<evidence type="ECO:0000256" key="1">
    <source>
        <dbReference type="ARBA" id="ARBA00001957"/>
    </source>
</evidence>
<evidence type="ECO:0000256" key="4">
    <source>
        <dbReference type="SAM" id="MobiDB-lite"/>
    </source>
</evidence>
<dbReference type="Pfam" id="PF00668">
    <property type="entry name" value="Condensation"/>
    <property type="match status" value="2"/>
</dbReference>
<dbReference type="InterPro" id="IPR020806">
    <property type="entry name" value="PKS_PP-bd"/>
</dbReference>
<dbReference type="Gene3D" id="3.30.559.30">
    <property type="entry name" value="Nonribosomal peptide synthetase, condensation domain"/>
    <property type="match status" value="2"/>
</dbReference>
<feature type="domain" description="Carrier" evidence="5">
    <location>
        <begin position="1014"/>
        <end position="1088"/>
    </location>
</feature>
<dbReference type="Pfam" id="PF00975">
    <property type="entry name" value="Thioesterase"/>
    <property type="match status" value="1"/>
</dbReference>
<dbReference type="InterPro" id="IPR023213">
    <property type="entry name" value="CAT-like_dom_sf"/>
</dbReference>
<protein>
    <submittedName>
        <fullName evidence="6">Amino acid adenylation domain-containing protein</fullName>
    </submittedName>
</protein>
<dbReference type="Pfam" id="PF13193">
    <property type="entry name" value="AMP-binding_C"/>
    <property type="match status" value="1"/>
</dbReference>
<dbReference type="Gene3D" id="3.30.300.30">
    <property type="match status" value="2"/>
</dbReference>
<dbReference type="Gene3D" id="2.30.38.10">
    <property type="entry name" value="Luciferase, Domain 3"/>
    <property type="match status" value="2"/>
</dbReference>
<evidence type="ECO:0000256" key="2">
    <source>
        <dbReference type="ARBA" id="ARBA00022450"/>
    </source>
</evidence>
<dbReference type="GO" id="GO:0009239">
    <property type="term" value="P:enterobactin biosynthetic process"/>
    <property type="evidence" value="ECO:0007669"/>
    <property type="project" value="TreeGrafter"/>
</dbReference>
<feature type="region of interest" description="Disordered" evidence="4">
    <location>
        <begin position="2134"/>
        <end position="2153"/>
    </location>
</feature>